<dbReference type="FunFam" id="3.30.70.360:FF:000001">
    <property type="entry name" value="N-acetyldiaminopimelate deacetylase"/>
    <property type="match status" value="1"/>
</dbReference>
<comment type="caution">
    <text evidence="4">The sequence shown here is derived from an EMBL/GenBank/DDBJ whole genome shotgun (WGS) entry which is preliminary data.</text>
</comment>
<evidence type="ECO:0000259" key="3">
    <source>
        <dbReference type="Pfam" id="PF07687"/>
    </source>
</evidence>
<accession>A0A2N6K7K9</accession>
<name>A0A2N6K7K9_FISMU</name>
<dbReference type="PANTHER" id="PTHR11014">
    <property type="entry name" value="PEPTIDASE M20 FAMILY MEMBER"/>
    <property type="match status" value="1"/>
</dbReference>
<protein>
    <submittedName>
        <fullName evidence="4">Amidohydrolase</fullName>
    </submittedName>
</protein>
<evidence type="ECO:0000256" key="1">
    <source>
        <dbReference type="ARBA" id="ARBA00022801"/>
    </source>
</evidence>
<feature type="binding site" evidence="2">
    <location>
        <position position="130"/>
    </location>
    <ligand>
        <name>Mn(2+)</name>
        <dbReference type="ChEBI" id="CHEBI:29035"/>
        <label>2</label>
    </ligand>
</feature>
<reference evidence="4 5" key="1">
    <citation type="submission" date="2017-08" db="EMBL/GenBank/DDBJ databases">
        <title>Genomes of Fischerella (Mastigocladus) sp. strains.</title>
        <authorList>
            <person name="Miller S.R."/>
        </authorList>
    </citation>
    <scope>NUCLEOTIDE SEQUENCE [LARGE SCALE GENOMIC DNA]</scope>
    <source>
        <strain evidence="4 5">CCMEE 5323</strain>
    </source>
</reference>
<feature type="binding site" evidence="2">
    <location>
        <position position="128"/>
    </location>
    <ligand>
        <name>Mn(2+)</name>
        <dbReference type="ChEBI" id="CHEBI:29035"/>
        <label>2</label>
    </ligand>
</feature>
<organism evidence="4 5">
    <name type="scientific">Fischerella muscicola CCMEE 5323</name>
    <dbReference type="NCBI Taxonomy" id="2019572"/>
    <lineage>
        <taxon>Bacteria</taxon>
        <taxon>Bacillati</taxon>
        <taxon>Cyanobacteriota</taxon>
        <taxon>Cyanophyceae</taxon>
        <taxon>Nostocales</taxon>
        <taxon>Hapalosiphonaceae</taxon>
        <taxon>Fischerella</taxon>
    </lineage>
</organism>
<evidence type="ECO:0000313" key="5">
    <source>
        <dbReference type="Proteomes" id="UP000235036"/>
    </source>
</evidence>
<dbReference type="SUPFAM" id="SSF55031">
    <property type="entry name" value="Bacterial exopeptidase dimerisation domain"/>
    <property type="match status" value="1"/>
</dbReference>
<dbReference type="Pfam" id="PF07687">
    <property type="entry name" value="M20_dimer"/>
    <property type="match status" value="1"/>
</dbReference>
<dbReference type="NCBIfam" id="TIGR01891">
    <property type="entry name" value="amidohydrolases"/>
    <property type="match status" value="1"/>
</dbReference>
<keyword evidence="5" id="KW-1185">Reference proteome</keyword>
<evidence type="ECO:0000313" key="4">
    <source>
        <dbReference type="EMBL" id="PLZ93224.1"/>
    </source>
</evidence>
<evidence type="ECO:0000256" key="2">
    <source>
        <dbReference type="PIRSR" id="PIRSR005962-1"/>
    </source>
</evidence>
<feature type="binding site" evidence="2">
    <location>
        <position position="190"/>
    </location>
    <ligand>
        <name>Mn(2+)</name>
        <dbReference type="ChEBI" id="CHEBI:29035"/>
        <label>2</label>
    </ligand>
</feature>
<keyword evidence="2" id="KW-0479">Metal-binding</keyword>
<dbReference type="InterPro" id="IPR011650">
    <property type="entry name" value="Peptidase_M20_dimer"/>
</dbReference>
<dbReference type="Proteomes" id="UP000235036">
    <property type="component" value="Unassembled WGS sequence"/>
</dbReference>
<dbReference type="GO" id="GO:0050118">
    <property type="term" value="F:N-acetyldiaminopimelate deacetylase activity"/>
    <property type="evidence" value="ECO:0007669"/>
    <property type="project" value="UniProtKB-ARBA"/>
</dbReference>
<keyword evidence="2" id="KW-0464">Manganese</keyword>
<feature type="binding site" evidence="2">
    <location>
        <position position="164"/>
    </location>
    <ligand>
        <name>Mn(2+)</name>
        <dbReference type="ChEBI" id="CHEBI:29035"/>
        <label>2</label>
    </ligand>
</feature>
<feature type="domain" description="Peptidase M20 dimerisation" evidence="3">
    <location>
        <begin position="213"/>
        <end position="304"/>
    </location>
</feature>
<dbReference type="Gene3D" id="3.30.70.360">
    <property type="match status" value="1"/>
</dbReference>
<proteinExistence type="predicted"/>
<keyword evidence="1 4" id="KW-0378">Hydrolase</keyword>
<dbReference type="PIRSF" id="PIRSF005962">
    <property type="entry name" value="Pept_M20D_amidohydro"/>
    <property type="match status" value="1"/>
</dbReference>
<dbReference type="InterPro" id="IPR017439">
    <property type="entry name" value="Amidohydrolase"/>
</dbReference>
<dbReference type="CDD" id="cd08021">
    <property type="entry name" value="M20_Acy1_YhaA-like"/>
    <property type="match status" value="1"/>
</dbReference>
<gene>
    <name evidence="4" type="ORF">CEN44_03670</name>
</gene>
<dbReference type="Gene3D" id="3.40.630.10">
    <property type="entry name" value="Zn peptidases"/>
    <property type="match status" value="1"/>
</dbReference>
<dbReference type="GO" id="GO:0046872">
    <property type="term" value="F:metal ion binding"/>
    <property type="evidence" value="ECO:0007669"/>
    <property type="project" value="UniProtKB-KW"/>
</dbReference>
<comment type="cofactor">
    <cofactor evidence="2">
        <name>Mn(2+)</name>
        <dbReference type="ChEBI" id="CHEBI:29035"/>
    </cofactor>
    <text evidence="2">The Mn(2+) ion enhances activity.</text>
</comment>
<feature type="binding site" evidence="2">
    <location>
        <position position="390"/>
    </location>
    <ligand>
        <name>Mn(2+)</name>
        <dbReference type="ChEBI" id="CHEBI:29035"/>
        <label>2</label>
    </ligand>
</feature>
<sequence length="418" mass="45831">MVSTFPNSTNVDLSRVRLSIRSLEPQLVEWRRRLHQKPELGFQEKLTAEFVCGKLQEWGIEHQTGIAETGIVAIIRGEKQPEASNPKSKIQNPKSKVLAIRADMDALPILEQNEVPYHSQHDGIMHACGHDGHTAIALGTAYYLQQHRQDFAGTVKMIFQPAEEGPGGAKPMIDAGVLKNPDVDAIIGLHLWNNLPLGTVGVRAGALMAAVETFDCTIFGKGGHGAMPHQTVDSVVVAAQIVNALQTIVARNVNPIDSAVVTVGELHAGTKCNVIADTARMSGTVRYFNPELRGFFSQRIEQIIAGVCQSYGANYDFQYSELYPATINDAGMAELVRSVAEEVVETPVGIVPECQTMGGEDMSYFLQEVPGCYFFLGSANPEKNLAYPHHHPRFDFDETALAMGVEMFVRCVDRFLNQ</sequence>
<dbReference type="EMBL" id="NRQW01000078">
    <property type="protein sequence ID" value="PLZ93224.1"/>
    <property type="molecule type" value="Genomic_DNA"/>
</dbReference>
<dbReference type="AlphaFoldDB" id="A0A2N6K7K9"/>
<dbReference type="SUPFAM" id="SSF53187">
    <property type="entry name" value="Zn-dependent exopeptidases"/>
    <property type="match status" value="1"/>
</dbReference>
<dbReference type="PANTHER" id="PTHR11014:SF164">
    <property type="entry name" value="N-ACYL-L-AMINO ACID AMIDOHYDROLASE"/>
    <property type="match status" value="1"/>
</dbReference>
<dbReference type="InterPro" id="IPR002933">
    <property type="entry name" value="Peptidase_M20"/>
</dbReference>
<dbReference type="InterPro" id="IPR036264">
    <property type="entry name" value="Bact_exopeptidase_dim_dom"/>
</dbReference>
<dbReference type="RefSeq" id="WP_016870143.1">
    <property type="nucleotide sequence ID" value="NZ_CAWNVR010000009.1"/>
</dbReference>
<dbReference type="GO" id="GO:0019877">
    <property type="term" value="P:diaminopimelate biosynthetic process"/>
    <property type="evidence" value="ECO:0007669"/>
    <property type="project" value="UniProtKB-ARBA"/>
</dbReference>
<dbReference type="Pfam" id="PF01546">
    <property type="entry name" value="Peptidase_M20"/>
    <property type="match status" value="1"/>
</dbReference>